<dbReference type="Pfam" id="PF03816">
    <property type="entry name" value="LytR_cpsA_psr"/>
    <property type="match status" value="1"/>
</dbReference>
<sequence>MDNSGRNPERESRRADDFVLGSDGKPLRDRYGRPVRRHPRNNDPGRSTRNQGSQRAQGTSRPSDNTRLPHPDEVQRRPRADYTRQLPPEEQFQRPQQQQPRYPSQFRAMQQRQQQPQYQQRYAQQPQRAAVPRNYQPTPGRAQRPHRRRKRVSPVKRFFGCFGWFIAILLVLALAIGFWADTRLTRVDAMPEEQVSNTAGTNWLLVGSDSRQGLTEEDQANLGTGGDVGVGRTDTIMVLHMPTFGKARMVSIPRDSYVEVPGFGMDKINASFTYGGPQLLTQTVESATGLHIDHYAEIGMGGLANVVDAVGGVEVCLDEPINDPLAAIDLAAGCQELDGPNALGYVRTRATAMGDLDRVERQREFFSALLGEITSPMTFINPVRAISLVNNTASAFIVDNGDHIWHLLRVALAMGTGVETETVPIGSFQDTAVGNVVVWDEAEAAQLWESMK</sequence>
<feature type="compositionally biased region" description="Polar residues" evidence="2">
    <location>
        <begin position="44"/>
        <end position="66"/>
    </location>
</feature>
<protein>
    <submittedName>
        <fullName evidence="5">Transcriptional attenuator, LytR family</fullName>
    </submittedName>
</protein>
<evidence type="ECO:0000313" key="5">
    <source>
        <dbReference type="EMBL" id="AKE40109.1"/>
    </source>
</evidence>
<feature type="compositionally biased region" description="Basic and acidic residues" evidence="2">
    <location>
        <begin position="67"/>
        <end position="82"/>
    </location>
</feature>
<dbReference type="HOGENOM" id="CLU_016455_0_1_11"/>
<dbReference type="Proteomes" id="UP000033566">
    <property type="component" value="Chromosome"/>
</dbReference>
<dbReference type="Gene3D" id="3.40.630.190">
    <property type="entry name" value="LCP protein"/>
    <property type="match status" value="1"/>
</dbReference>
<dbReference type="KEGG" id="ccj:UL81_10880"/>
<dbReference type="RefSeq" id="WP_046453590.1">
    <property type="nucleotide sequence ID" value="NZ_CP011311.1"/>
</dbReference>
<dbReference type="InterPro" id="IPR004474">
    <property type="entry name" value="LytR_CpsA_psr"/>
</dbReference>
<accession>A0A0F6TC63</accession>
<dbReference type="PATRIC" id="fig|161896.4.peg.2123"/>
<name>A0A0F6TC63_9CORY</name>
<comment type="similarity">
    <text evidence="1">Belongs to the LytR/CpsA/Psr (LCP) family.</text>
</comment>
<keyword evidence="3" id="KW-1133">Transmembrane helix</keyword>
<reference evidence="5 6" key="1">
    <citation type="journal article" date="2015" name="Genome Announc.">
        <title>Complete Genome Sequence of Corynebacterium camporealensis DSM 44610, Isolated from the Milk of a Manchega Sheep with Subclinical Mastitis.</title>
        <authorList>
            <person name="Ruckert C."/>
            <person name="Albersmeier A."/>
            <person name="Winkler A."/>
            <person name="Tauch A."/>
        </authorList>
    </citation>
    <scope>NUCLEOTIDE SEQUENCE [LARGE SCALE GENOMIC DNA]</scope>
    <source>
        <strain evidence="5 6">DSM 44610</strain>
    </source>
</reference>
<evidence type="ECO:0000313" key="6">
    <source>
        <dbReference type="Proteomes" id="UP000033566"/>
    </source>
</evidence>
<dbReference type="NCBIfam" id="TIGR00350">
    <property type="entry name" value="lytR_cpsA_psr"/>
    <property type="match status" value="1"/>
</dbReference>
<dbReference type="InterPro" id="IPR050922">
    <property type="entry name" value="LytR/CpsA/Psr_CW_biosynth"/>
</dbReference>
<dbReference type="AlphaFoldDB" id="A0A0F6TC63"/>
<dbReference type="PANTHER" id="PTHR33392:SF6">
    <property type="entry name" value="POLYISOPRENYL-TEICHOIC ACID--PEPTIDOGLYCAN TEICHOIC ACID TRANSFERASE TAGU"/>
    <property type="match status" value="1"/>
</dbReference>
<evidence type="ECO:0000256" key="1">
    <source>
        <dbReference type="ARBA" id="ARBA00006068"/>
    </source>
</evidence>
<evidence type="ECO:0000256" key="3">
    <source>
        <dbReference type="SAM" id="Phobius"/>
    </source>
</evidence>
<dbReference type="OrthoDB" id="9782542at2"/>
<proteinExistence type="inferred from homology"/>
<feature type="domain" description="Cell envelope-related transcriptional attenuator" evidence="4">
    <location>
        <begin position="232"/>
        <end position="373"/>
    </location>
</feature>
<keyword evidence="3" id="KW-0472">Membrane</keyword>
<keyword evidence="3" id="KW-0812">Transmembrane</keyword>
<feature type="compositionally biased region" description="Basic and acidic residues" evidence="2">
    <location>
        <begin position="7"/>
        <end position="17"/>
    </location>
</feature>
<dbReference type="EMBL" id="CP011311">
    <property type="protein sequence ID" value="AKE40109.1"/>
    <property type="molecule type" value="Genomic_DNA"/>
</dbReference>
<dbReference type="PANTHER" id="PTHR33392">
    <property type="entry name" value="POLYISOPRENYL-TEICHOIC ACID--PEPTIDOGLYCAN TEICHOIC ACID TRANSFERASE TAGU"/>
    <property type="match status" value="1"/>
</dbReference>
<feature type="region of interest" description="Disordered" evidence="2">
    <location>
        <begin position="1"/>
        <end position="150"/>
    </location>
</feature>
<keyword evidence="6" id="KW-1185">Reference proteome</keyword>
<gene>
    <name evidence="5" type="ORF">UL81_10880</name>
</gene>
<evidence type="ECO:0000256" key="2">
    <source>
        <dbReference type="SAM" id="MobiDB-lite"/>
    </source>
</evidence>
<feature type="transmembrane region" description="Helical" evidence="3">
    <location>
        <begin position="158"/>
        <end position="180"/>
    </location>
</feature>
<dbReference type="SUPFAM" id="SSF81995">
    <property type="entry name" value="beta-sandwich domain of Sec23/24"/>
    <property type="match status" value="1"/>
</dbReference>
<organism evidence="5 6">
    <name type="scientific">Corynebacterium camporealensis</name>
    <dbReference type="NCBI Taxonomy" id="161896"/>
    <lineage>
        <taxon>Bacteria</taxon>
        <taxon>Bacillati</taxon>
        <taxon>Actinomycetota</taxon>
        <taxon>Actinomycetes</taxon>
        <taxon>Mycobacteriales</taxon>
        <taxon>Corynebacteriaceae</taxon>
        <taxon>Corynebacterium</taxon>
    </lineage>
</organism>
<feature type="compositionally biased region" description="Low complexity" evidence="2">
    <location>
        <begin position="84"/>
        <end position="130"/>
    </location>
</feature>
<evidence type="ECO:0000259" key="4">
    <source>
        <dbReference type="Pfam" id="PF03816"/>
    </source>
</evidence>